<dbReference type="InterPro" id="IPR011650">
    <property type="entry name" value="Peptidase_M20_dimer"/>
</dbReference>
<dbReference type="GO" id="GO:0046657">
    <property type="term" value="P:folic acid catabolic process"/>
    <property type="evidence" value="ECO:0007669"/>
    <property type="project" value="TreeGrafter"/>
</dbReference>
<feature type="binding site" evidence="1">
    <location>
        <position position="393"/>
    </location>
    <ligand>
        <name>Mn(2+)</name>
        <dbReference type="ChEBI" id="CHEBI:29035"/>
        <label>2</label>
    </ligand>
</feature>
<feature type="binding site" evidence="1">
    <location>
        <position position="197"/>
    </location>
    <ligand>
        <name>Mn(2+)</name>
        <dbReference type="ChEBI" id="CHEBI:29035"/>
        <label>2</label>
    </ligand>
</feature>
<dbReference type="OrthoDB" id="247417at2157"/>
<dbReference type="SUPFAM" id="SSF53187">
    <property type="entry name" value="Zn-dependent exopeptidases"/>
    <property type="match status" value="1"/>
</dbReference>
<dbReference type="PANTHER" id="PTHR30575">
    <property type="entry name" value="PEPTIDASE M20"/>
    <property type="match status" value="1"/>
</dbReference>
<dbReference type="InterPro" id="IPR052030">
    <property type="entry name" value="Peptidase_M20/M20A_hydrolases"/>
</dbReference>
<dbReference type="AlphaFoldDB" id="Q3IP22"/>
<proteinExistence type="predicted"/>
<dbReference type="GeneID" id="3701962"/>
<dbReference type="PIRSF" id="PIRSF005962">
    <property type="entry name" value="Pept_M20D_amidohydro"/>
    <property type="match status" value="1"/>
</dbReference>
<evidence type="ECO:0000313" key="3">
    <source>
        <dbReference type="EMBL" id="CAI50130.1"/>
    </source>
</evidence>
<sequence>MYVPRERLIELRRAFHQHPEPAWREFWTTAKVVSELRDIGVDELHIGREALSDERLAVPDEEELASWRERAREAGADPDLLEELADGWTGCVAAIDCGEGPTVGLRVDIDGLPREESTADDHIPAREGFRSETGAMHACGHDAHMTFGLGVAEAITETDFSGTLKLFFQPAEEVIGGGKPMAESGHLDDVDYLFAVHVGLDYPTGEVVAGIDDFLAITQFYTTFEGHPGHAGARPEEGRNAVQAMATAVQNLYGIERHSEGESRVNAGHVGGGTATNIIPEEAFIHGEVRGETTDVRDYTFERAEQVFEGAAVSHDCTVDIEIEGDAPSAESDAELVELVTDAARGHPDVERATRRGEIGGSEDATFLMQRVQDTGGLATYACIGTDHPGGHHTATFDVDEASLSLGVDVLADAIAATAETMP</sequence>
<dbReference type="EnsemblBacteria" id="CAI50130">
    <property type="protein sequence ID" value="CAI50130"/>
    <property type="gene ID" value="NP_4078A"/>
</dbReference>
<dbReference type="EMBL" id="CR936257">
    <property type="protein sequence ID" value="CAI50130.1"/>
    <property type="molecule type" value="Genomic_DNA"/>
</dbReference>
<accession>Q3IP22</accession>
<dbReference type="GO" id="GO:0016805">
    <property type="term" value="F:dipeptidase activity"/>
    <property type="evidence" value="ECO:0007669"/>
    <property type="project" value="TreeGrafter"/>
</dbReference>
<keyword evidence="1" id="KW-0479">Metal-binding</keyword>
<dbReference type="SUPFAM" id="SSF55031">
    <property type="entry name" value="Bacterial exopeptidase dimerisation domain"/>
    <property type="match status" value="1"/>
</dbReference>
<dbReference type="KEGG" id="nph:NP_4078A"/>
<dbReference type="InterPro" id="IPR036264">
    <property type="entry name" value="Bact_exopeptidase_dim_dom"/>
</dbReference>
<keyword evidence="1" id="KW-0464">Manganese</keyword>
<name>Q3IP22_NATPD</name>
<feature type="domain" description="Peptidase M20 dimerisation" evidence="2">
    <location>
        <begin position="220"/>
        <end position="312"/>
    </location>
</feature>
<feature type="binding site" evidence="1">
    <location>
        <position position="141"/>
    </location>
    <ligand>
        <name>Mn(2+)</name>
        <dbReference type="ChEBI" id="CHEBI:29035"/>
        <label>2</label>
    </ligand>
</feature>
<reference evidence="3 4" key="1">
    <citation type="journal article" date="2005" name="Genome Res.">
        <title>Living with two extremes: conclusions from the genome sequence of Natronomonas pharaonis.</title>
        <authorList>
            <person name="Falb M."/>
            <person name="Pfeiffer F."/>
            <person name="Palm P."/>
            <person name="Rodewald K."/>
            <person name="Hickmann V."/>
            <person name="Tittor J."/>
            <person name="Oesterhelt D."/>
        </authorList>
    </citation>
    <scope>NUCLEOTIDE SEQUENCE [LARGE SCALE GENOMIC DNA]</scope>
    <source>
        <strain evidence="4">ATCC 35678 / DSM 2160 / CIP 103997 / JCM 8858 / NBRC 14720 / NCIMB 2260 / Gabara</strain>
    </source>
</reference>
<dbReference type="PANTHER" id="PTHR30575:SF3">
    <property type="entry name" value="PEPTIDASE M20 DIMERISATION DOMAIN-CONTAINING PROTEIN"/>
    <property type="match status" value="1"/>
</dbReference>
<dbReference type="Proteomes" id="UP000002698">
    <property type="component" value="Chromosome"/>
</dbReference>
<feature type="binding site" evidence="1">
    <location>
        <position position="139"/>
    </location>
    <ligand>
        <name>Mn(2+)</name>
        <dbReference type="ChEBI" id="CHEBI:29035"/>
        <label>2</label>
    </ligand>
</feature>
<dbReference type="GO" id="GO:0046872">
    <property type="term" value="F:metal ion binding"/>
    <property type="evidence" value="ECO:0007669"/>
    <property type="project" value="UniProtKB-KW"/>
</dbReference>
<protein>
    <submittedName>
        <fullName evidence="3">M20 family amidohydrolase (Homolog to indole-3-acetyl-aspartate hydrolase)</fullName>
    </submittedName>
</protein>
<dbReference type="NCBIfam" id="TIGR01891">
    <property type="entry name" value="amidohydrolases"/>
    <property type="match status" value="1"/>
</dbReference>
<dbReference type="Pfam" id="PF07687">
    <property type="entry name" value="M20_dimer"/>
    <property type="match status" value="1"/>
</dbReference>
<dbReference type="InterPro" id="IPR002933">
    <property type="entry name" value="Peptidase_M20"/>
</dbReference>
<keyword evidence="4" id="KW-1185">Reference proteome</keyword>
<dbReference type="HOGENOM" id="CLU_023257_2_1_2"/>
<dbReference type="GO" id="GO:0071713">
    <property type="term" value="F:para-aminobenzoyl-glutamate hydrolase activity"/>
    <property type="evidence" value="ECO:0007669"/>
    <property type="project" value="TreeGrafter"/>
</dbReference>
<dbReference type="eggNOG" id="arCOG01108">
    <property type="taxonomic scope" value="Archaea"/>
</dbReference>
<comment type="cofactor">
    <cofactor evidence="1">
        <name>Mn(2+)</name>
        <dbReference type="ChEBI" id="CHEBI:29035"/>
    </cofactor>
    <text evidence="1">The Mn(2+) ion enhances activity.</text>
</comment>
<dbReference type="GO" id="GO:0005737">
    <property type="term" value="C:cytoplasm"/>
    <property type="evidence" value="ECO:0007669"/>
    <property type="project" value="TreeGrafter"/>
</dbReference>
<evidence type="ECO:0000259" key="2">
    <source>
        <dbReference type="Pfam" id="PF07687"/>
    </source>
</evidence>
<evidence type="ECO:0000313" key="4">
    <source>
        <dbReference type="Proteomes" id="UP000002698"/>
    </source>
</evidence>
<dbReference type="STRING" id="348780.NP_4078A"/>
<gene>
    <name evidence="3" type="ordered locus">NP_4078A</name>
</gene>
<dbReference type="InterPro" id="IPR017439">
    <property type="entry name" value="Amidohydrolase"/>
</dbReference>
<dbReference type="Pfam" id="PF01546">
    <property type="entry name" value="Peptidase_M20"/>
    <property type="match status" value="1"/>
</dbReference>
<dbReference type="Gene3D" id="3.40.630.10">
    <property type="entry name" value="Zn peptidases"/>
    <property type="match status" value="2"/>
</dbReference>
<evidence type="ECO:0000256" key="1">
    <source>
        <dbReference type="PIRSR" id="PIRSR005962-1"/>
    </source>
</evidence>
<dbReference type="RefSeq" id="WP_011323746.1">
    <property type="nucleotide sequence ID" value="NC_007426.1"/>
</dbReference>
<feature type="binding site" evidence="1">
    <location>
        <position position="173"/>
    </location>
    <ligand>
        <name>Mn(2+)</name>
        <dbReference type="ChEBI" id="CHEBI:29035"/>
        <label>1</label>
    </ligand>
</feature>
<organism evidence="3 4">
    <name type="scientific">Natronomonas pharaonis (strain ATCC 35678 / DSM 2160 / CIP 103997 / JCM 8858 / NBRC 14720 / NCIMB 2260 / Gabara)</name>
    <name type="common">Halobacterium pharaonis</name>
    <dbReference type="NCBI Taxonomy" id="348780"/>
    <lineage>
        <taxon>Archaea</taxon>
        <taxon>Methanobacteriati</taxon>
        <taxon>Methanobacteriota</taxon>
        <taxon>Stenosarchaea group</taxon>
        <taxon>Halobacteria</taxon>
        <taxon>Halobacteriales</taxon>
        <taxon>Natronomonadaceae</taxon>
        <taxon>Natronomonas</taxon>
    </lineage>
</organism>